<sequence length="248" mass="27490">MAEDDIPITFDVEHRAQIRAAIKAYMKANRIGVPTLWDRLSIADPKKREISLPTLQRFVRGTHHTADMVVEMCVHLLRAEDFPVAPESPALNFGPALARFHGAAETDHVPIKAALREALTGTYLEVRSREAAQDGIRLELTITTSEDERFMIADEINRTEAGFSLSEHEGALIVSGGLVYIALRDKLTGSPKSYYLERLKAHESYPGTYLRGHVIAEAGFRVVDDKDSTISRAEPILIESGRPSDAVD</sequence>
<dbReference type="EMBL" id="OMOQ01000001">
    <property type="protein sequence ID" value="SPH17906.1"/>
    <property type="molecule type" value="Genomic_DNA"/>
</dbReference>
<evidence type="ECO:0000313" key="2">
    <source>
        <dbReference type="Proteomes" id="UP000244924"/>
    </source>
</evidence>
<reference evidence="1 2" key="1">
    <citation type="submission" date="2018-03" db="EMBL/GenBank/DDBJ databases">
        <authorList>
            <person name="Keele B.F."/>
        </authorList>
    </citation>
    <scope>NUCLEOTIDE SEQUENCE [LARGE SCALE GENOMIC DNA]</scope>
    <source>
        <strain evidence="1 2">CECT 8626</strain>
    </source>
</reference>
<gene>
    <name evidence="1" type="ORF">DEA8626_01434</name>
</gene>
<organism evidence="1 2">
    <name type="scientific">Albidovulum aquaemixtae</name>
    <dbReference type="NCBI Taxonomy" id="1542388"/>
    <lineage>
        <taxon>Bacteria</taxon>
        <taxon>Pseudomonadati</taxon>
        <taxon>Pseudomonadota</taxon>
        <taxon>Alphaproteobacteria</taxon>
        <taxon>Rhodobacterales</taxon>
        <taxon>Paracoccaceae</taxon>
        <taxon>Albidovulum</taxon>
    </lineage>
</organism>
<protein>
    <submittedName>
        <fullName evidence="1">Uncharacterized protein</fullName>
    </submittedName>
</protein>
<evidence type="ECO:0000313" key="1">
    <source>
        <dbReference type="EMBL" id="SPH17906.1"/>
    </source>
</evidence>
<dbReference type="OrthoDB" id="9852086at2"/>
<dbReference type="Proteomes" id="UP000244924">
    <property type="component" value="Unassembled WGS sequence"/>
</dbReference>
<proteinExistence type="predicted"/>
<dbReference type="RefSeq" id="WP_108852296.1">
    <property type="nucleotide sequence ID" value="NZ_OMOQ01000001.1"/>
</dbReference>
<dbReference type="AlphaFoldDB" id="A0A2R8B5Q3"/>
<accession>A0A2R8B5Q3</accession>
<keyword evidence="2" id="KW-1185">Reference proteome</keyword>
<name>A0A2R8B5Q3_9RHOB</name>